<comment type="caution">
    <text evidence="2">The sequence shown here is derived from an EMBL/GenBank/DDBJ whole genome shotgun (WGS) entry which is preliminary data.</text>
</comment>
<dbReference type="EMBL" id="SAUY01000015">
    <property type="protein sequence ID" value="RWR30450.1"/>
    <property type="molecule type" value="Genomic_DNA"/>
</dbReference>
<accession>A0A443KCG4</accession>
<reference evidence="2 3" key="2">
    <citation type="submission" date="2019-01" db="EMBL/GenBank/DDBJ databases">
        <authorList>
            <person name="Li Y."/>
        </authorList>
    </citation>
    <scope>NUCLEOTIDE SEQUENCE [LARGE SCALE GENOMIC DNA]</scope>
    <source>
        <strain evidence="2 3">07D10-4-3</strain>
    </source>
</reference>
<proteinExistence type="predicted"/>
<reference evidence="2 3" key="1">
    <citation type="submission" date="2019-01" db="EMBL/GenBank/DDBJ databases">
        <title>Sinorhodobacter populi sp. nov. isolated from the symptomatic bark tissue of Populus euramericana canker.</title>
        <authorList>
            <person name="Xu G."/>
        </authorList>
    </citation>
    <scope>NUCLEOTIDE SEQUENCE [LARGE SCALE GENOMIC DNA]</scope>
    <source>
        <strain evidence="2 3">07D10-4-3</strain>
    </source>
</reference>
<protein>
    <submittedName>
        <fullName evidence="2">DUF2786 domain-containing protein</fullName>
    </submittedName>
</protein>
<feature type="domain" description="DUF7168" evidence="1">
    <location>
        <begin position="174"/>
        <end position="259"/>
    </location>
</feature>
<dbReference type="Proteomes" id="UP000284451">
    <property type="component" value="Unassembled WGS sequence"/>
</dbReference>
<dbReference type="InterPro" id="IPR055592">
    <property type="entry name" value="DUF7168"/>
</dbReference>
<name>A0A443KCG4_9RHOB</name>
<sequence length="325" mass="35835">MSATFAILWTGILPRSTAKHTASIRMNCAIAVLPPIRSCGRRLNATCADELYWPRSSHGSGYTHHKLSFRWTGRSQKMSPDSEKARILAKLAALHAKVNTTSGTSEAEAMAAAAMIAKLMERHDIEEAELISRGDIDIGKTEIVFEGAKLDDVVAFSIIPIREVSETQIVRMRSFIGKRTTKTTLIIYGTEADRAFAAFLFDVILMASRRGWKKFMAVTGTSSKNSIARRSYKIGFSAKIGERLMEIAKDRADRRAEALALTHQCGSNNVLVPVSKAVRIIERMGDHAKLKPRQARAPKTTGLNPDALWRGLGDGDKVTLNRPLN</sequence>
<evidence type="ECO:0000313" key="2">
    <source>
        <dbReference type="EMBL" id="RWR30450.1"/>
    </source>
</evidence>
<organism evidence="2 3">
    <name type="scientific">Paenirhodobacter populi</name>
    <dbReference type="NCBI Taxonomy" id="2306993"/>
    <lineage>
        <taxon>Bacteria</taxon>
        <taxon>Pseudomonadati</taxon>
        <taxon>Pseudomonadota</taxon>
        <taxon>Alphaproteobacteria</taxon>
        <taxon>Rhodobacterales</taxon>
        <taxon>Rhodobacter group</taxon>
        <taxon>Paenirhodobacter</taxon>
    </lineage>
</organism>
<evidence type="ECO:0000259" key="1">
    <source>
        <dbReference type="Pfam" id="PF23771"/>
    </source>
</evidence>
<dbReference type="Pfam" id="PF23771">
    <property type="entry name" value="DUF7168"/>
    <property type="match status" value="1"/>
</dbReference>
<dbReference type="AlphaFoldDB" id="A0A443KCG4"/>
<evidence type="ECO:0000313" key="3">
    <source>
        <dbReference type="Proteomes" id="UP000284451"/>
    </source>
</evidence>
<gene>
    <name evidence="2" type="ORF">D2T29_12320</name>
</gene>